<dbReference type="AlphaFoldDB" id="A0A6L2P872"/>
<proteinExistence type="predicted"/>
<organism evidence="1">
    <name type="scientific">Tanacetum cinerariifolium</name>
    <name type="common">Dalmatian daisy</name>
    <name type="synonym">Chrysanthemum cinerariifolium</name>
    <dbReference type="NCBI Taxonomy" id="118510"/>
    <lineage>
        <taxon>Eukaryota</taxon>
        <taxon>Viridiplantae</taxon>
        <taxon>Streptophyta</taxon>
        <taxon>Embryophyta</taxon>
        <taxon>Tracheophyta</taxon>
        <taxon>Spermatophyta</taxon>
        <taxon>Magnoliopsida</taxon>
        <taxon>eudicotyledons</taxon>
        <taxon>Gunneridae</taxon>
        <taxon>Pentapetalae</taxon>
        <taxon>asterids</taxon>
        <taxon>campanulids</taxon>
        <taxon>Asterales</taxon>
        <taxon>Asteraceae</taxon>
        <taxon>Asteroideae</taxon>
        <taxon>Anthemideae</taxon>
        <taxon>Anthemidinae</taxon>
        <taxon>Tanacetum</taxon>
    </lineage>
</organism>
<protein>
    <submittedName>
        <fullName evidence="1">Uncharacterized protein</fullName>
    </submittedName>
</protein>
<evidence type="ECO:0000313" key="1">
    <source>
        <dbReference type="EMBL" id="GEU93034.1"/>
    </source>
</evidence>
<gene>
    <name evidence="1" type="ORF">Tci_065012</name>
</gene>
<comment type="caution">
    <text evidence="1">The sequence shown here is derived from an EMBL/GenBank/DDBJ whole genome shotgun (WGS) entry which is preliminary data.</text>
</comment>
<reference evidence="1" key="1">
    <citation type="journal article" date="2019" name="Sci. Rep.">
        <title>Draft genome of Tanacetum cinerariifolium, the natural source of mosquito coil.</title>
        <authorList>
            <person name="Yamashiro T."/>
            <person name="Shiraishi A."/>
            <person name="Satake H."/>
            <person name="Nakayama K."/>
        </authorList>
    </citation>
    <scope>NUCLEOTIDE SEQUENCE</scope>
</reference>
<dbReference type="EMBL" id="BKCJ010010762">
    <property type="protein sequence ID" value="GEU93034.1"/>
    <property type="molecule type" value="Genomic_DNA"/>
</dbReference>
<accession>A0A6L2P872</accession>
<name>A0A6L2P872_TANCI</name>
<sequence>MICDLTHIIGEKVTIADLSYLHNMDGGIIARYFGLMSGNALNVVTRGHDTALYDIVKLEDLRIIRSRMRGGLRRRPSMSFTNRLRVMDDRLGEIDQSINGLANEVEKLTQRGVDFMSGPHTAPSSSTTPEADSFGLFGQLENMSSSFRQFGNGMDEE</sequence>